<proteinExistence type="predicted"/>
<protein>
    <submittedName>
        <fullName evidence="1">Uncharacterized protein</fullName>
    </submittedName>
</protein>
<reference evidence="1 2" key="1">
    <citation type="submission" date="2019-12" db="EMBL/GenBank/DDBJ databases">
        <title>Novel species isolated from a subtropical stream in China.</title>
        <authorList>
            <person name="Lu H."/>
        </authorList>
    </citation>
    <scope>NUCLEOTIDE SEQUENCE [LARGE SCALE GENOMIC DNA]</scope>
    <source>
        <strain evidence="1 2">DS3</strain>
    </source>
</reference>
<dbReference type="AlphaFoldDB" id="A0A6N9HGA7"/>
<accession>A0A6N9HGA7</accession>
<name>A0A6N9HGA7_9BURK</name>
<dbReference type="RefSeq" id="WP_161025424.1">
    <property type="nucleotide sequence ID" value="NZ_WWCJ01000006.1"/>
</dbReference>
<organism evidence="1 2">
    <name type="scientific">Pseudoduganella guangdongensis</name>
    <dbReference type="NCBI Taxonomy" id="2692179"/>
    <lineage>
        <taxon>Bacteria</taxon>
        <taxon>Pseudomonadati</taxon>
        <taxon>Pseudomonadota</taxon>
        <taxon>Betaproteobacteria</taxon>
        <taxon>Burkholderiales</taxon>
        <taxon>Oxalobacteraceae</taxon>
        <taxon>Telluria group</taxon>
        <taxon>Pseudoduganella</taxon>
    </lineage>
</organism>
<dbReference type="EMBL" id="WWCJ01000006">
    <property type="protein sequence ID" value="MYN02419.1"/>
    <property type="molecule type" value="Genomic_DNA"/>
</dbReference>
<comment type="caution">
    <text evidence="1">The sequence shown here is derived from an EMBL/GenBank/DDBJ whole genome shotgun (WGS) entry which is preliminary data.</text>
</comment>
<gene>
    <name evidence="1" type="ORF">GTP41_09935</name>
</gene>
<keyword evidence="2" id="KW-1185">Reference proteome</keyword>
<sequence length="57" mass="6396">MLTLVQDDPAMLAELRALLDEMDWLLVDLANEIDRRSPELDGLSAGALKDLQGFLRQ</sequence>
<evidence type="ECO:0000313" key="1">
    <source>
        <dbReference type="EMBL" id="MYN02419.1"/>
    </source>
</evidence>
<evidence type="ECO:0000313" key="2">
    <source>
        <dbReference type="Proteomes" id="UP000448575"/>
    </source>
</evidence>
<dbReference type="Proteomes" id="UP000448575">
    <property type="component" value="Unassembled WGS sequence"/>
</dbReference>